<sequence>MKKKFFKNIENDNKKINIQEKYINELKNKISLNQIEIKNIQETIKNLSKKINDIKLYIDRLLKVRQPPHY</sequence>
<dbReference type="AlphaFoldDB" id="A0A4D6XKR9"/>
<gene>
    <name evidence="2" type="ORF">D9V62_02710</name>
</gene>
<proteinExistence type="predicted"/>
<evidence type="ECO:0000256" key="1">
    <source>
        <dbReference type="SAM" id="Coils"/>
    </source>
</evidence>
<dbReference type="OrthoDB" id="6554633at2"/>
<organism evidence="2 3">
    <name type="scientific">Buchnera aphidicola</name>
    <name type="common">Aphis helianthi</name>
    <dbReference type="NCBI Taxonomy" id="2315802"/>
    <lineage>
        <taxon>Bacteria</taxon>
        <taxon>Pseudomonadati</taxon>
        <taxon>Pseudomonadota</taxon>
        <taxon>Gammaproteobacteria</taxon>
        <taxon>Enterobacterales</taxon>
        <taxon>Erwiniaceae</taxon>
        <taxon>Buchnera</taxon>
    </lineage>
</organism>
<reference evidence="2 3" key="2">
    <citation type="submission" date="2019-05" db="EMBL/GenBank/DDBJ databases">
        <title>Genome evolution of the obligate endosymbiont Buchnera aphidicola.</title>
        <authorList>
            <person name="Moran N.A."/>
        </authorList>
    </citation>
    <scope>NUCLEOTIDE SEQUENCE [LARGE SCALE GENOMIC DNA]</scope>
    <source>
        <strain evidence="2 3">Ahe</strain>
    </source>
</reference>
<dbReference type="EMBL" id="CP034894">
    <property type="protein sequence ID" value="QCI17332.1"/>
    <property type="molecule type" value="Genomic_DNA"/>
</dbReference>
<dbReference type="RefSeq" id="WP_158340263.1">
    <property type="nucleotide sequence ID" value="NZ_CP034894.1"/>
</dbReference>
<keyword evidence="1" id="KW-0175">Coiled coil</keyword>
<accession>A0A4D6XKR9</accession>
<evidence type="ECO:0000313" key="3">
    <source>
        <dbReference type="Proteomes" id="UP000298759"/>
    </source>
</evidence>
<feature type="coiled-coil region" evidence="1">
    <location>
        <begin position="9"/>
        <end position="57"/>
    </location>
</feature>
<name>A0A4D6XKR9_9GAMM</name>
<dbReference type="Proteomes" id="UP000298759">
    <property type="component" value="Chromosome"/>
</dbReference>
<reference evidence="2 3" key="1">
    <citation type="submission" date="2018-12" db="EMBL/GenBank/DDBJ databases">
        <authorList>
            <person name="Chong R.A."/>
        </authorList>
    </citation>
    <scope>NUCLEOTIDE SEQUENCE [LARGE SCALE GENOMIC DNA]</scope>
    <source>
        <strain evidence="2 3">Ahe</strain>
    </source>
</reference>
<evidence type="ECO:0000313" key="2">
    <source>
        <dbReference type="EMBL" id="QCI17332.1"/>
    </source>
</evidence>
<protein>
    <submittedName>
        <fullName evidence="2">Uncharacterized protein</fullName>
    </submittedName>
</protein>